<sequence>MCHSFGARVNYDFIQNINKDEESNFDAMLRDKWMEAQKNGVFRYILNIQDSKILNGKYQFLAQLNPDRGCKRRFPERITSMKQPFDDEHFNFIKLLPQELITSVNGTDEDYTIAINASPFEYCHSLLLPERTRKLPQIVTKYSLLKAVELFSLSSSPYLRVCFNSLCAYASVNHLHWHFYYLNKRMLLEYIDLKEYAGPVKILDNYPGKGYCLQYSNFQNIDDFVNWAFLIINYLQNAEIAHNVYITRARLNIKEGYKNLRIYIWARKFSKCTKSIAAFNPAACELFGHMTISSEEIYKNLSEEYVTHILRDITEEMFYSTFTKIQNLIEEKLKEDKSKYSI</sequence>
<protein>
    <recommendedName>
        <fullName evidence="6">GDP-D-glucose phosphorylase 1</fullName>
        <ecNumber evidence="5">2.7.7.78</ecNumber>
    </recommendedName>
</protein>
<keyword evidence="10" id="KW-0548">Nucleotidyltransferase</keyword>
<dbReference type="InterPro" id="IPR026506">
    <property type="entry name" value="GDPGP"/>
</dbReference>
<evidence type="ECO:0000259" key="13">
    <source>
        <dbReference type="Pfam" id="PF26216"/>
    </source>
</evidence>
<keyword evidence="12" id="KW-0378">Hydrolase</keyword>
<comment type="catalytic activity">
    <reaction evidence="1">
        <text>GDP-alpha-D-glucose + phosphate = alpha-D-glucose 1-phosphate + GDP + H(+)</text>
        <dbReference type="Rhea" id="RHEA:30387"/>
        <dbReference type="ChEBI" id="CHEBI:15378"/>
        <dbReference type="ChEBI" id="CHEBI:43474"/>
        <dbReference type="ChEBI" id="CHEBI:58189"/>
        <dbReference type="ChEBI" id="CHEBI:58601"/>
        <dbReference type="ChEBI" id="CHEBI:62230"/>
        <dbReference type="EC" id="2.7.7.78"/>
    </reaction>
</comment>
<keyword evidence="7" id="KW-0963">Cytoplasm</keyword>
<name>A0ABP1P7U4_XYLVO</name>
<dbReference type="PANTHER" id="PTHR20884:SF8">
    <property type="entry name" value="GDP-D-GLUCOSE PHOSPHORYLASE 1"/>
    <property type="match status" value="1"/>
</dbReference>
<keyword evidence="9" id="KW-0808">Transferase</keyword>
<evidence type="ECO:0000259" key="14">
    <source>
        <dbReference type="Pfam" id="PF26217"/>
    </source>
</evidence>
<keyword evidence="8" id="KW-0344">Guanine-nucleotide releasing factor</keyword>
<dbReference type="EMBL" id="CAXAJV020001299">
    <property type="protein sequence ID" value="CAL7948722.1"/>
    <property type="molecule type" value="Genomic_DNA"/>
</dbReference>
<evidence type="ECO:0000256" key="8">
    <source>
        <dbReference type="ARBA" id="ARBA00022658"/>
    </source>
</evidence>
<dbReference type="EC" id="2.7.7.78" evidence="5"/>
<accession>A0ABP1P7U4</accession>
<evidence type="ECO:0000313" key="15">
    <source>
        <dbReference type="EMBL" id="CAL7948722.1"/>
    </source>
</evidence>
<evidence type="ECO:0000256" key="3">
    <source>
        <dbReference type="ARBA" id="ARBA00004496"/>
    </source>
</evidence>
<evidence type="ECO:0000256" key="6">
    <source>
        <dbReference type="ARBA" id="ARBA00018857"/>
    </source>
</evidence>
<evidence type="ECO:0000313" key="16">
    <source>
        <dbReference type="Proteomes" id="UP001642520"/>
    </source>
</evidence>
<dbReference type="InterPro" id="IPR058865">
    <property type="entry name" value="GDPGP1_C"/>
</dbReference>
<feature type="domain" description="GDPGP1-like N-terminal" evidence="14">
    <location>
        <begin position="24"/>
        <end position="180"/>
    </location>
</feature>
<evidence type="ECO:0000256" key="7">
    <source>
        <dbReference type="ARBA" id="ARBA00022490"/>
    </source>
</evidence>
<evidence type="ECO:0000256" key="4">
    <source>
        <dbReference type="ARBA" id="ARBA00006451"/>
    </source>
</evidence>
<evidence type="ECO:0000256" key="2">
    <source>
        <dbReference type="ARBA" id="ARBA00003049"/>
    </source>
</evidence>
<organism evidence="15 16">
    <name type="scientific">Xylocopa violacea</name>
    <name type="common">Violet carpenter bee</name>
    <name type="synonym">Apis violacea</name>
    <dbReference type="NCBI Taxonomy" id="135666"/>
    <lineage>
        <taxon>Eukaryota</taxon>
        <taxon>Metazoa</taxon>
        <taxon>Ecdysozoa</taxon>
        <taxon>Arthropoda</taxon>
        <taxon>Hexapoda</taxon>
        <taxon>Insecta</taxon>
        <taxon>Pterygota</taxon>
        <taxon>Neoptera</taxon>
        <taxon>Endopterygota</taxon>
        <taxon>Hymenoptera</taxon>
        <taxon>Apocrita</taxon>
        <taxon>Aculeata</taxon>
        <taxon>Apoidea</taxon>
        <taxon>Anthophila</taxon>
        <taxon>Apidae</taxon>
        <taxon>Xylocopa</taxon>
        <taxon>Xylocopa</taxon>
    </lineage>
</organism>
<keyword evidence="11" id="KW-0547">Nucleotide-binding</keyword>
<proteinExistence type="inferred from homology"/>
<dbReference type="Pfam" id="PF26217">
    <property type="entry name" value="GDPGP1_N"/>
    <property type="match status" value="1"/>
</dbReference>
<evidence type="ECO:0000256" key="5">
    <source>
        <dbReference type="ARBA" id="ARBA00012507"/>
    </source>
</evidence>
<comment type="similarity">
    <text evidence="4">Belongs to the GDPGP1 family.</text>
</comment>
<evidence type="ECO:0000256" key="9">
    <source>
        <dbReference type="ARBA" id="ARBA00022679"/>
    </source>
</evidence>
<evidence type="ECO:0000256" key="1">
    <source>
        <dbReference type="ARBA" id="ARBA00000063"/>
    </source>
</evidence>
<comment type="subcellular location">
    <subcellularLocation>
        <location evidence="3">Cytoplasm</location>
    </subcellularLocation>
</comment>
<gene>
    <name evidence="15" type="ORF">XYLVIOL_LOCUS9047</name>
</gene>
<dbReference type="Proteomes" id="UP001642520">
    <property type="component" value="Unassembled WGS sequence"/>
</dbReference>
<dbReference type="InterPro" id="IPR058866">
    <property type="entry name" value="GDPGP1_N"/>
</dbReference>
<reference evidence="15 16" key="1">
    <citation type="submission" date="2024-08" db="EMBL/GenBank/DDBJ databases">
        <authorList>
            <person name="Will J Nash"/>
            <person name="Angela Man"/>
            <person name="Seanna McTaggart"/>
            <person name="Kendall Baker"/>
            <person name="Tom Barker"/>
            <person name="Leah Catchpole"/>
            <person name="Alex Durrant"/>
            <person name="Karim Gharbi"/>
            <person name="Naomi Irish"/>
            <person name="Gemy Kaithakottil"/>
            <person name="Debby Ku"/>
            <person name="Aaliyah Providence"/>
            <person name="Felix Shaw"/>
            <person name="David Swarbreck"/>
            <person name="Chris Watkins"/>
            <person name="Ann M. McCartney"/>
            <person name="Giulio Formenti"/>
            <person name="Alice Mouton"/>
            <person name="Noel Vella"/>
            <person name="Bjorn M von Reumont"/>
            <person name="Adriana Vella"/>
            <person name="Wilfried Haerty"/>
        </authorList>
    </citation>
    <scope>NUCLEOTIDE SEQUENCE [LARGE SCALE GENOMIC DNA]</scope>
</reference>
<feature type="domain" description="GDPGP1-like C-terminal" evidence="13">
    <location>
        <begin position="203"/>
        <end position="332"/>
    </location>
</feature>
<evidence type="ECO:0000256" key="12">
    <source>
        <dbReference type="ARBA" id="ARBA00022801"/>
    </source>
</evidence>
<evidence type="ECO:0000256" key="10">
    <source>
        <dbReference type="ARBA" id="ARBA00022695"/>
    </source>
</evidence>
<dbReference type="Pfam" id="PF26216">
    <property type="entry name" value="GDPGP1_C"/>
    <property type="match status" value="1"/>
</dbReference>
<evidence type="ECO:0000256" key="11">
    <source>
        <dbReference type="ARBA" id="ARBA00022741"/>
    </source>
</evidence>
<dbReference type="PANTHER" id="PTHR20884">
    <property type="entry name" value="GDP-D-GLUCOSE PHOSPHORYLASE 1"/>
    <property type="match status" value="1"/>
</dbReference>
<comment type="function">
    <text evidence="2">Specific and highly efficient GDP-D-glucose phosphorylase regulating the levels of GDP-D-glucose in cells.</text>
</comment>
<keyword evidence="16" id="KW-1185">Reference proteome</keyword>
<comment type="caution">
    <text evidence="15">The sequence shown here is derived from an EMBL/GenBank/DDBJ whole genome shotgun (WGS) entry which is preliminary data.</text>
</comment>